<proteinExistence type="predicted"/>
<accession>A0A523RWQ8</accession>
<evidence type="ECO:0000313" key="3">
    <source>
        <dbReference type="Proteomes" id="UP000316360"/>
    </source>
</evidence>
<protein>
    <recommendedName>
        <fullName evidence="4">TonB-dependent receptor</fullName>
    </recommendedName>
</protein>
<dbReference type="EMBL" id="SOKJ01000239">
    <property type="protein sequence ID" value="TET10212.1"/>
    <property type="molecule type" value="Genomic_DNA"/>
</dbReference>
<feature type="region of interest" description="Disordered" evidence="1">
    <location>
        <begin position="1"/>
        <end position="20"/>
    </location>
</feature>
<gene>
    <name evidence="2" type="ORF">E3J84_04270</name>
</gene>
<dbReference type="AlphaFoldDB" id="A0A523RWQ8"/>
<sequence length="91" mass="10561">AQRTGERLNSPEAGEGGKRSSLLDGTKITLGKYLNTNLYLGYKLQFEEGYLNRLELRHELELLYRLKRGTSLKGRLGEEERYLGVERQIRF</sequence>
<name>A0A523RWQ8_UNCAE</name>
<evidence type="ECO:0008006" key="4">
    <source>
        <dbReference type="Google" id="ProtNLM"/>
    </source>
</evidence>
<dbReference type="Proteomes" id="UP000316360">
    <property type="component" value="Unassembled WGS sequence"/>
</dbReference>
<reference evidence="2 3" key="1">
    <citation type="submission" date="2019-03" db="EMBL/GenBank/DDBJ databases">
        <title>Metabolic potential of uncultured bacteria and archaea associated with petroleum seepage in deep-sea sediments.</title>
        <authorList>
            <person name="Dong X."/>
            <person name="Hubert C."/>
        </authorList>
    </citation>
    <scope>NUCLEOTIDE SEQUENCE [LARGE SCALE GENOMIC DNA]</scope>
    <source>
        <strain evidence="2">E44_bin7</strain>
    </source>
</reference>
<feature type="non-terminal residue" evidence="2">
    <location>
        <position position="1"/>
    </location>
</feature>
<organism evidence="2 3">
    <name type="scientific">Aerophobetes bacterium</name>
    <dbReference type="NCBI Taxonomy" id="2030807"/>
    <lineage>
        <taxon>Bacteria</taxon>
        <taxon>Candidatus Aerophobota</taxon>
    </lineage>
</organism>
<evidence type="ECO:0000313" key="2">
    <source>
        <dbReference type="EMBL" id="TET10212.1"/>
    </source>
</evidence>
<evidence type="ECO:0000256" key="1">
    <source>
        <dbReference type="SAM" id="MobiDB-lite"/>
    </source>
</evidence>
<comment type="caution">
    <text evidence="2">The sequence shown here is derived from an EMBL/GenBank/DDBJ whole genome shotgun (WGS) entry which is preliminary data.</text>
</comment>